<dbReference type="EMBL" id="CAJRGZ010000019">
    <property type="protein sequence ID" value="CAG5159464.1"/>
    <property type="molecule type" value="Genomic_DNA"/>
</dbReference>
<feature type="transmembrane region" description="Helical" evidence="2">
    <location>
        <begin position="37"/>
        <end position="58"/>
    </location>
</feature>
<evidence type="ECO:0000313" key="3">
    <source>
        <dbReference type="EMBL" id="CAG5159464.1"/>
    </source>
</evidence>
<name>A0A8J2N022_9PLEO</name>
<dbReference type="PANTHER" id="PTHR35041:SF6">
    <property type="entry name" value="FORMYLMETHIONINE DEFORMYLASE-LIKE PROTEIN-RELATED"/>
    <property type="match status" value="1"/>
</dbReference>
<comment type="caution">
    <text evidence="3">The sequence shown here is derived from an EMBL/GenBank/DDBJ whole genome shotgun (WGS) entry which is preliminary data.</text>
</comment>
<keyword evidence="4" id="KW-1185">Reference proteome</keyword>
<reference evidence="3" key="1">
    <citation type="submission" date="2021-05" db="EMBL/GenBank/DDBJ databases">
        <authorList>
            <person name="Stam R."/>
        </authorList>
    </citation>
    <scope>NUCLEOTIDE SEQUENCE</scope>
    <source>
        <strain evidence="3">CS162</strain>
    </source>
</reference>
<dbReference type="GeneID" id="67017391"/>
<dbReference type="Proteomes" id="UP000676310">
    <property type="component" value="Unassembled WGS sequence"/>
</dbReference>
<dbReference type="RefSeq" id="XP_043169150.1">
    <property type="nucleotide sequence ID" value="XM_043313215.1"/>
</dbReference>
<evidence type="ECO:0000313" key="4">
    <source>
        <dbReference type="Proteomes" id="UP000676310"/>
    </source>
</evidence>
<feature type="transmembrane region" description="Helical" evidence="2">
    <location>
        <begin position="463"/>
        <end position="486"/>
    </location>
</feature>
<organism evidence="3 4">
    <name type="scientific">Alternaria atra</name>
    <dbReference type="NCBI Taxonomy" id="119953"/>
    <lineage>
        <taxon>Eukaryota</taxon>
        <taxon>Fungi</taxon>
        <taxon>Dikarya</taxon>
        <taxon>Ascomycota</taxon>
        <taxon>Pezizomycotina</taxon>
        <taxon>Dothideomycetes</taxon>
        <taxon>Pleosporomycetidae</taxon>
        <taxon>Pleosporales</taxon>
        <taxon>Pleosporineae</taxon>
        <taxon>Pleosporaceae</taxon>
        <taxon>Alternaria</taxon>
        <taxon>Alternaria sect. Ulocladioides</taxon>
    </lineage>
</organism>
<dbReference type="OrthoDB" id="5322539at2759"/>
<keyword evidence="2" id="KW-0812">Transmembrane</keyword>
<protein>
    <submittedName>
        <fullName evidence="3">Uncharacterized protein</fullName>
    </submittedName>
</protein>
<sequence>MDTTKTPKAHPAEHAPFNPFDTNVTTKADRWHISRRVPLGMILFMLLGVAFAMAHHFYYNSLDGEPVAETEQEWAVRIGTGLAFLAKACLIASAAISYQQHYWKVLRSRPISIKGIDDIMGLLANPACFLNLEVLMKAWTSAVIALAIWCLPLSAIIPPATLTAALSVSQQQINSPVPIIDWRNMAFKYHAAAEMTFTDAGPIQYRIVTSSAYTGSILPMLPIHQNYTYTLTFQGPKLRCGDVKNHTAFDLAQVNTTNTNSVTTTYNATVPIHSFDYAALPAEYAFDIWFATPMRNFTCETWNVTYTVDFSFVNGEQSVAVTDIRYDNRFVLGYGTDWNYCKYDWCAYQGWHTAVASILTGVVKTSGATGDTSWTTKILQTDLIGCPEMSSAAAMAWGLEATCPAASLESAIEALSENATLSFFSAGPLLNFPGHRADNFTTTPADLIVSATKLVYSYNSRSLLLSYAAAALVTIIIMFAGLHALWSNGVGHTNTFSGLIRTTRNKDLDDWARGHCLGSDPVDKHIAKQKLQYGLLVVDNHRREDGMHGLRHAAFGFQSTVTRLKKGDKCM</sequence>
<proteinExistence type="predicted"/>
<gene>
    <name evidence="3" type="ORF">ALTATR162_LOCUS5596</name>
</gene>
<keyword evidence="2" id="KW-0472">Membrane</keyword>
<dbReference type="AlphaFoldDB" id="A0A8J2N022"/>
<dbReference type="PANTHER" id="PTHR35041">
    <property type="entry name" value="MEDIATOR OF RNA POLYMERASE II TRANSCRIPTION SUBUNIT 1"/>
    <property type="match status" value="1"/>
</dbReference>
<keyword evidence="2" id="KW-1133">Transmembrane helix</keyword>
<evidence type="ECO:0000256" key="1">
    <source>
        <dbReference type="SAM" id="MobiDB-lite"/>
    </source>
</evidence>
<feature type="region of interest" description="Disordered" evidence="1">
    <location>
        <begin position="1"/>
        <end position="21"/>
    </location>
</feature>
<accession>A0A8J2N022</accession>
<evidence type="ECO:0000256" key="2">
    <source>
        <dbReference type="SAM" id="Phobius"/>
    </source>
</evidence>
<feature type="transmembrane region" description="Helical" evidence="2">
    <location>
        <begin position="78"/>
        <end position="98"/>
    </location>
</feature>